<dbReference type="SUPFAM" id="SSF46894">
    <property type="entry name" value="C-terminal effector domain of the bipartite response regulators"/>
    <property type="match status" value="1"/>
</dbReference>
<evidence type="ECO:0000256" key="2">
    <source>
        <dbReference type="ARBA" id="ARBA00023125"/>
    </source>
</evidence>
<proteinExistence type="predicted"/>
<feature type="domain" description="HTH luxR-type" evidence="4">
    <location>
        <begin position="127"/>
        <end position="192"/>
    </location>
</feature>
<protein>
    <recommendedName>
        <fullName evidence="4">HTH luxR-type domain-containing protein</fullName>
    </recommendedName>
</protein>
<dbReference type="Proteomes" id="UP000634647">
    <property type="component" value="Unassembled WGS sequence"/>
</dbReference>
<name>A0AAN4UR92_9RHOB</name>
<dbReference type="GO" id="GO:0003677">
    <property type="term" value="F:DNA binding"/>
    <property type="evidence" value="ECO:0007669"/>
    <property type="project" value="UniProtKB-KW"/>
</dbReference>
<dbReference type="CDD" id="cd06170">
    <property type="entry name" value="LuxR_C_like"/>
    <property type="match status" value="1"/>
</dbReference>
<evidence type="ECO:0000259" key="4">
    <source>
        <dbReference type="PROSITE" id="PS50043"/>
    </source>
</evidence>
<dbReference type="SMART" id="SM00421">
    <property type="entry name" value="HTH_LUXR"/>
    <property type="match status" value="1"/>
</dbReference>
<dbReference type="InterPro" id="IPR000792">
    <property type="entry name" value="Tscrpt_reg_LuxR_C"/>
</dbReference>
<dbReference type="Pfam" id="PF00196">
    <property type="entry name" value="GerE"/>
    <property type="match status" value="1"/>
</dbReference>
<evidence type="ECO:0000256" key="1">
    <source>
        <dbReference type="ARBA" id="ARBA00023015"/>
    </source>
</evidence>
<accession>A0AAN4UR92</accession>
<dbReference type="InterPro" id="IPR016032">
    <property type="entry name" value="Sig_transdc_resp-reg_C-effctor"/>
</dbReference>
<evidence type="ECO:0000313" key="6">
    <source>
        <dbReference type="Proteomes" id="UP000634647"/>
    </source>
</evidence>
<organism evidence="5 6">
    <name type="scientific">Allgaiera indica</name>
    <dbReference type="NCBI Taxonomy" id="765699"/>
    <lineage>
        <taxon>Bacteria</taxon>
        <taxon>Pseudomonadati</taxon>
        <taxon>Pseudomonadota</taxon>
        <taxon>Alphaproteobacteria</taxon>
        <taxon>Rhodobacterales</taxon>
        <taxon>Paracoccaceae</taxon>
        <taxon>Allgaiera</taxon>
    </lineage>
</organism>
<dbReference type="GO" id="GO:0006355">
    <property type="term" value="P:regulation of DNA-templated transcription"/>
    <property type="evidence" value="ECO:0007669"/>
    <property type="project" value="InterPro"/>
</dbReference>
<dbReference type="PROSITE" id="PS50043">
    <property type="entry name" value="HTH_LUXR_2"/>
    <property type="match status" value="1"/>
</dbReference>
<keyword evidence="3" id="KW-0804">Transcription</keyword>
<keyword evidence="2" id="KW-0238">DNA-binding</keyword>
<keyword evidence="1" id="KW-0805">Transcription regulation</keyword>
<evidence type="ECO:0000313" key="5">
    <source>
        <dbReference type="EMBL" id="GHE01662.1"/>
    </source>
</evidence>
<reference evidence="5" key="2">
    <citation type="submission" date="2023-06" db="EMBL/GenBank/DDBJ databases">
        <authorList>
            <person name="Sun Q."/>
            <person name="Zhou Y."/>
        </authorList>
    </citation>
    <scope>NUCLEOTIDE SEQUENCE</scope>
    <source>
        <strain evidence="5">CGMCC 1.10859</strain>
    </source>
</reference>
<evidence type="ECO:0000256" key="3">
    <source>
        <dbReference type="ARBA" id="ARBA00023163"/>
    </source>
</evidence>
<dbReference type="AlphaFoldDB" id="A0AAN4UR92"/>
<dbReference type="Gene3D" id="1.10.10.10">
    <property type="entry name" value="Winged helix-like DNA-binding domain superfamily/Winged helix DNA-binding domain"/>
    <property type="match status" value="1"/>
</dbReference>
<reference evidence="5" key="1">
    <citation type="journal article" date="2014" name="Int. J. Syst. Evol. Microbiol.">
        <title>Complete genome sequence of Corynebacterium casei LMG S-19264T (=DSM 44701T), isolated from a smear-ripened cheese.</title>
        <authorList>
            <consortium name="US DOE Joint Genome Institute (JGI-PGF)"/>
            <person name="Walter F."/>
            <person name="Albersmeier A."/>
            <person name="Kalinowski J."/>
            <person name="Ruckert C."/>
        </authorList>
    </citation>
    <scope>NUCLEOTIDE SEQUENCE</scope>
    <source>
        <strain evidence="5">CGMCC 1.10859</strain>
    </source>
</reference>
<dbReference type="EMBL" id="BNAB01000007">
    <property type="protein sequence ID" value="GHE01662.1"/>
    <property type="molecule type" value="Genomic_DNA"/>
</dbReference>
<dbReference type="PRINTS" id="PR00038">
    <property type="entry name" value="HTHLUXR"/>
</dbReference>
<dbReference type="InterPro" id="IPR036388">
    <property type="entry name" value="WH-like_DNA-bd_sf"/>
</dbReference>
<dbReference type="PANTHER" id="PTHR44688">
    <property type="entry name" value="DNA-BINDING TRANSCRIPTIONAL ACTIVATOR DEVR_DOSR"/>
    <property type="match status" value="1"/>
</dbReference>
<gene>
    <name evidence="5" type="ORF">GCM10008024_17890</name>
</gene>
<dbReference type="PANTHER" id="PTHR44688:SF16">
    <property type="entry name" value="DNA-BINDING TRANSCRIPTIONAL ACTIVATOR DEVR_DOSR"/>
    <property type="match status" value="1"/>
</dbReference>
<sequence length="197" mass="20922">MRPGRNGSGKRDSGKMVGAYQGEAKDAQGPVLTWLDLAPDGRILFAEAMAQQVVGPAVRDSGIFVVEPESAFFAALARAADGTCPAPSVLRPEDHQSGSVMQVNILPLGHRRIRVVLFVQPRAASETAVAGPQLTAREQDVLELLAGGLRRDRIAWTLGISLPTVDLHARNLRRKLSALTTSEAVACAVRIGLLGIS</sequence>
<comment type="caution">
    <text evidence="5">The sequence shown here is derived from an EMBL/GenBank/DDBJ whole genome shotgun (WGS) entry which is preliminary data.</text>
</comment>